<dbReference type="GO" id="GO:0016301">
    <property type="term" value="F:kinase activity"/>
    <property type="evidence" value="ECO:0007669"/>
    <property type="project" value="UniProtKB-KW"/>
</dbReference>
<keyword evidence="5 8" id="KW-0067">ATP-binding</keyword>
<sequence>MIIAIDGPSGAGKSTISKMLADSLSMHCLDTGAMYRAVAYLRLHGDIPEHDEKSLVQLVRKTELNFHHTTSGTQIFWDGIDVTVELRAPIISQEASRISAWSAIRKVLVELQRKICGSGDFVVEGRDIGSVVFPHTAYKFYLDANVQIRASRRQQQLKEQGIIKDVKTIVAEIKKRDFHDSTRKDSPLTKAAGAILIDSTSLTKAEVVQKMIIEIEKIKEKLGKKGKTN</sequence>
<evidence type="ECO:0000256" key="4">
    <source>
        <dbReference type="ARBA" id="ARBA00022777"/>
    </source>
</evidence>
<evidence type="ECO:0000256" key="5">
    <source>
        <dbReference type="ARBA" id="ARBA00022840"/>
    </source>
</evidence>
<keyword evidence="4 8" id="KW-0418">Kinase</keyword>
<comment type="caution">
    <text evidence="10">The sequence shown here is derived from an EMBL/GenBank/DDBJ whole genome shotgun (WGS) entry which is preliminary data.</text>
</comment>
<dbReference type="Proteomes" id="UP001594351">
    <property type="component" value="Unassembled WGS sequence"/>
</dbReference>
<gene>
    <name evidence="8 10" type="primary">cmk</name>
    <name evidence="10" type="ORF">ACFL27_25465</name>
</gene>
<name>A0ABV6Z526_UNCC1</name>
<evidence type="ECO:0000313" key="11">
    <source>
        <dbReference type="Proteomes" id="UP001594351"/>
    </source>
</evidence>
<dbReference type="EMBL" id="JBHPBY010000529">
    <property type="protein sequence ID" value="MFC1853550.1"/>
    <property type="molecule type" value="Genomic_DNA"/>
</dbReference>
<dbReference type="InterPro" id="IPR027417">
    <property type="entry name" value="P-loop_NTPase"/>
</dbReference>
<keyword evidence="3 8" id="KW-0547">Nucleotide-binding</keyword>
<protein>
    <recommendedName>
        <fullName evidence="8">Cytidylate kinase</fullName>
        <shortName evidence="8">CK</shortName>
        <ecNumber evidence="8">2.7.4.25</ecNumber>
    </recommendedName>
    <alternativeName>
        <fullName evidence="8">Cytidine monophosphate kinase</fullName>
        <shortName evidence="8">CMP kinase</shortName>
    </alternativeName>
</protein>
<dbReference type="NCBIfam" id="TIGR00017">
    <property type="entry name" value="cmk"/>
    <property type="match status" value="1"/>
</dbReference>
<feature type="binding site" evidence="8">
    <location>
        <begin position="7"/>
        <end position="15"/>
    </location>
    <ligand>
        <name>ATP</name>
        <dbReference type="ChEBI" id="CHEBI:30616"/>
    </ligand>
</feature>
<evidence type="ECO:0000256" key="8">
    <source>
        <dbReference type="HAMAP-Rule" id="MF_00238"/>
    </source>
</evidence>
<organism evidence="10 11">
    <name type="scientific">candidate division CSSED10-310 bacterium</name>
    <dbReference type="NCBI Taxonomy" id="2855610"/>
    <lineage>
        <taxon>Bacteria</taxon>
        <taxon>Bacteria division CSSED10-310</taxon>
    </lineage>
</organism>
<comment type="subcellular location">
    <subcellularLocation>
        <location evidence="8">Cytoplasm</location>
    </subcellularLocation>
</comment>
<evidence type="ECO:0000256" key="2">
    <source>
        <dbReference type="ARBA" id="ARBA00022679"/>
    </source>
</evidence>
<evidence type="ECO:0000256" key="3">
    <source>
        <dbReference type="ARBA" id="ARBA00022741"/>
    </source>
</evidence>
<dbReference type="InterPro" id="IPR011994">
    <property type="entry name" value="Cytidylate_kinase_dom"/>
</dbReference>
<keyword evidence="11" id="KW-1185">Reference proteome</keyword>
<proteinExistence type="inferred from homology"/>
<keyword evidence="8" id="KW-0963">Cytoplasm</keyword>
<dbReference type="Pfam" id="PF02224">
    <property type="entry name" value="Cytidylate_kin"/>
    <property type="match status" value="1"/>
</dbReference>
<evidence type="ECO:0000259" key="9">
    <source>
        <dbReference type="Pfam" id="PF02224"/>
    </source>
</evidence>
<evidence type="ECO:0000256" key="6">
    <source>
        <dbReference type="ARBA" id="ARBA00047615"/>
    </source>
</evidence>
<dbReference type="SUPFAM" id="SSF52540">
    <property type="entry name" value="P-loop containing nucleoside triphosphate hydrolases"/>
    <property type="match status" value="1"/>
</dbReference>
<dbReference type="EC" id="2.7.4.25" evidence="8"/>
<evidence type="ECO:0000256" key="7">
    <source>
        <dbReference type="ARBA" id="ARBA00048478"/>
    </source>
</evidence>
<comment type="catalytic activity">
    <reaction evidence="6 8">
        <text>dCMP + ATP = dCDP + ADP</text>
        <dbReference type="Rhea" id="RHEA:25094"/>
        <dbReference type="ChEBI" id="CHEBI:30616"/>
        <dbReference type="ChEBI" id="CHEBI:57566"/>
        <dbReference type="ChEBI" id="CHEBI:58593"/>
        <dbReference type="ChEBI" id="CHEBI:456216"/>
        <dbReference type="EC" id="2.7.4.25"/>
    </reaction>
</comment>
<comment type="similarity">
    <text evidence="1 8">Belongs to the cytidylate kinase family. Type 1 subfamily.</text>
</comment>
<feature type="domain" description="Cytidylate kinase" evidence="9">
    <location>
        <begin position="3"/>
        <end position="216"/>
    </location>
</feature>
<evidence type="ECO:0000256" key="1">
    <source>
        <dbReference type="ARBA" id="ARBA00009427"/>
    </source>
</evidence>
<keyword evidence="2 8" id="KW-0808">Transferase</keyword>
<dbReference type="HAMAP" id="MF_00238">
    <property type="entry name" value="Cytidyl_kinase_type1"/>
    <property type="match status" value="1"/>
</dbReference>
<dbReference type="CDD" id="cd02020">
    <property type="entry name" value="CMPK"/>
    <property type="match status" value="1"/>
</dbReference>
<reference evidence="10 11" key="1">
    <citation type="submission" date="2024-09" db="EMBL/GenBank/DDBJ databases">
        <title>Laminarin stimulates single cell rates of sulfate reduction while oxygen inhibits transcriptomic activity in coastal marine sediment.</title>
        <authorList>
            <person name="Lindsay M."/>
            <person name="Orcutt B."/>
            <person name="Emerson D."/>
            <person name="Stepanauskas R."/>
            <person name="D'Angelo T."/>
        </authorList>
    </citation>
    <scope>NUCLEOTIDE SEQUENCE [LARGE SCALE GENOMIC DNA]</scope>
    <source>
        <strain evidence="10">SAG AM-311-K15</strain>
    </source>
</reference>
<comment type="catalytic activity">
    <reaction evidence="7 8">
        <text>CMP + ATP = CDP + ADP</text>
        <dbReference type="Rhea" id="RHEA:11600"/>
        <dbReference type="ChEBI" id="CHEBI:30616"/>
        <dbReference type="ChEBI" id="CHEBI:58069"/>
        <dbReference type="ChEBI" id="CHEBI:60377"/>
        <dbReference type="ChEBI" id="CHEBI:456216"/>
        <dbReference type="EC" id="2.7.4.25"/>
    </reaction>
</comment>
<evidence type="ECO:0000313" key="10">
    <source>
        <dbReference type="EMBL" id="MFC1853550.1"/>
    </source>
</evidence>
<dbReference type="InterPro" id="IPR003136">
    <property type="entry name" value="Cytidylate_kin"/>
</dbReference>
<accession>A0ABV6Z526</accession>
<dbReference type="Gene3D" id="3.40.50.300">
    <property type="entry name" value="P-loop containing nucleotide triphosphate hydrolases"/>
    <property type="match status" value="1"/>
</dbReference>